<comment type="caution">
    <text evidence="2">The sequence shown here is derived from an EMBL/GenBank/DDBJ whole genome shotgun (WGS) entry which is preliminary data.</text>
</comment>
<gene>
    <name evidence="2" type="ORF">DdX_13533</name>
</gene>
<dbReference type="PANTHER" id="PTHR23021:SF11">
    <property type="entry name" value="SERPENTINE RECEPTOR, CLASS T"/>
    <property type="match status" value="1"/>
</dbReference>
<evidence type="ECO:0000313" key="2">
    <source>
        <dbReference type="EMBL" id="KAI1705569.1"/>
    </source>
</evidence>
<dbReference type="AlphaFoldDB" id="A0AAD4R2I3"/>
<sequence>MDTYLFDRQTYQRFYNCNAYQTDKIPLAERRQVILGSIHVALFLTLQPLYLICLLAIYKRIDSSCYKIMFFMGIVDICCLPITGLIHGYLGIIGSVFCTAPDFIYITGCVAMALWGCESTAAILLALNRCLEIALPKAGERIFRGHRTWLWILAAATYGVSFGFFGKPVLFTSIIMAWTIDPHVGYLADESNWINVTLHNIRLCFVTFLQVFILSIVHINASGVYCIMLFIPFSQILVTTAMFGWFFAHGIPPVIYLTLNMSIRRDCRRILKGIMNRNKKCVTVSTIPSTLSMRSQRLDN</sequence>
<dbReference type="EMBL" id="JAKKPZ010000055">
    <property type="protein sequence ID" value="KAI1705569.1"/>
    <property type="molecule type" value="Genomic_DNA"/>
</dbReference>
<evidence type="ECO:0000313" key="3">
    <source>
        <dbReference type="Proteomes" id="UP001201812"/>
    </source>
</evidence>
<reference evidence="2" key="1">
    <citation type="submission" date="2022-01" db="EMBL/GenBank/DDBJ databases">
        <title>Genome Sequence Resource for Two Populations of Ditylenchus destructor, the Migratory Endoparasitic Phytonematode.</title>
        <authorList>
            <person name="Zhang H."/>
            <person name="Lin R."/>
            <person name="Xie B."/>
        </authorList>
    </citation>
    <scope>NUCLEOTIDE SEQUENCE</scope>
    <source>
        <strain evidence="2">BazhouSP</strain>
    </source>
</reference>
<keyword evidence="1" id="KW-1133">Transmembrane helix</keyword>
<protein>
    <submittedName>
        <fullName evidence="2">Serpentine type 7TM GPCR chemoreceptor srt domain-containing protein</fullName>
    </submittedName>
</protein>
<dbReference type="Proteomes" id="UP001201812">
    <property type="component" value="Unassembled WGS sequence"/>
</dbReference>
<feature type="transmembrane region" description="Helical" evidence="1">
    <location>
        <begin position="200"/>
        <end position="230"/>
    </location>
</feature>
<keyword evidence="1" id="KW-0812">Transmembrane</keyword>
<feature type="transmembrane region" description="Helical" evidence="1">
    <location>
        <begin position="103"/>
        <end position="127"/>
    </location>
</feature>
<keyword evidence="1" id="KW-0472">Membrane</keyword>
<dbReference type="SUPFAM" id="SSF81321">
    <property type="entry name" value="Family A G protein-coupled receptor-like"/>
    <property type="match status" value="1"/>
</dbReference>
<feature type="transmembrane region" description="Helical" evidence="1">
    <location>
        <begin position="70"/>
        <end position="97"/>
    </location>
</feature>
<dbReference type="InterPro" id="IPR019425">
    <property type="entry name" value="7TM_GPCR_serpentine_rcpt_Srt"/>
</dbReference>
<organism evidence="2 3">
    <name type="scientific">Ditylenchus destructor</name>
    <dbReference type="NCBI Taxonomy" id="166010"/>
    <lineage>
        <taxon>Eukaryota</taxon>
        <taxon>Metazoa</taxon>
        <taxon>Ecdysozoa</taxon>
        <taxon>Nematoda</taxon>
        <taxon>Chromadorea</taxon>
        <taxon>Rhabditida</taxon>
        <taxon>Tylenchina</taxon>
        <taxon>Tylenchomorpha</taxon>
        <taxon>Sphaerularioidea</taxon>
        <taxon>Anguinidae</taxon>
        <taxon>Anguininae</taxon>
        <taxon>Ditylenchus</taxon>
    </lineage>
</organism>
<proteinExistence type="predicted"/>
<evidence type="ECO:0000256" key="1">
    <source>
        <dbReference type="SAM" id="Phobius"/>
    </source>
</evidence>
<feature type="transmembrane region" description="Helical" evidence="1">
    <location>
        <begin position="33"/>
        <end position="58"/>
    </location>
</feature>
<dbReference type="Pfam" id="PF10321">
    <property type="entry name" value="7TM_GPCR_Srt"/>
    <property type="match status" value="1"/>
</dbReference>
<feature type="transmembrane region" description="Helical" evidence="1">
    <location>
        <begin position="236"/>
        <end position="259"/>
    </location>
</feature>
<accession>A0AAD4R2I3</accession>
<keyword evidence="3" id="KW-1185">Reference proteome</keyword>
<name>A0AAD4R2I3_9BILA</name>
<feature type="transmembrane region" description="Helical" evidence="1">
    <location>
        <begin position="148"/>
        <end position="165"/>
    </location>
</feature>
<dbReference type="PANTHER" id="PTHR23021">
    <property type="entry name" value="SERPENTINE RECEPTOR, CLASS T"/>
    <property type="match status" value="1"/>
</dbReference>